<dbReference type="AlphaFoldDB" id="K4P0X2"/>
<dbReference type="PROSITE" id="PS01124">
    <property type="entry name" value="HTH_ARAC_FAMILY_2"/>
    <property type="match status" value="1"/>
</dbReference>
<keyword evidence="2" id="KW-0238">DNA-binding</keyword>
<dbReference type="EMBL" id="JX679499">
    <property type="protein sequence ID" value="AFV52137.1"/>
    <property type="molecule type" value="Genomic_DNA"/>
</dbReference>
<dbReference type="GO" id="GO:0003700">
    <property type="term" value="F:DNA-binding transcription factor activity"/>
    <property type="evidence" value="ECO:0007669"/>
    <property type="project" value="InterPro"/>
</dbReference>
<evidence type="ECO:0000259" key="4">
    <source>
        <dbReference type="PROSITE" id="PS01124"/>
    </source>
</evidence>
<evidence type="ECO:0000313" key="5">
    <source>
        <dbReference type="EMBL" id="AFV52137.1"/>
    </source>
</evidence>
<name>K4P0X2_9PSEU</name>
<dbReference type="InterPro" id="IPR018062">
    <property type="entry name" value="HTH_AraC-typ_CS"/>
</dbReference>
<evidence type="ECO:0000256" key="1">
    <source>
        <dbReference type="ARBA" id="ARBA00023015"/>
    </source>
</evidence>
<evidence type="ECO:0000256" key="2">
    <source>
        <dbReference type="ARBA" id="ARBA00023125"/>
    </source>
</evidence>
<dbReference type="SUPFAM" id="SSF46689">
    <property type="entry name" value="Homeodomain-like"/>
    <property type="match status" value="2"/>
</dbReference>
<sequence length="258" mass="28485">MEGDVEHAVRKVVETMRERPGEQFTIDDMARTAMFSKFHFTRMFQRVTGVSPSRFLAAVRLQEAKRLLVSTSLSVTEISLRVGYNSVGTFSYRFRTSVGLSPSLYRELGECTQQMCLDSKPLLSPSAAPATTLRGRIGRPREGDVGLVFVGLFPGRLPHGRPVRCTVLPGPGSYVLNDVVPGTWYLLTHSVSADRSEMLRLHDHDPGLFIGSIGPITIRPGTSTRLPEITLRPADALDPPVLLSLVSLRTNALGRRRD</sequence>
<dbReference type="PRINTS" id="PR00032">
    <property type="entry name" value="HTHARAC"/>
</dbReference>
<dbReference type="PANTHER" id="PTHR46796:SF2">
    <property type="entry name" value="TRANSCRIPTIONAL REGULATORY PROTEIN"/>
    <property type="match status" value="1"/>
</dbReference>
<dbReference type="PANTHER" id="PTHR46796">
    <property type="entry name" value="HTH-TYPE TRANSCRIPTIONAL ACTIVATOR RHAS-RELATED"/>
    <property type="match status" value="1"/>
</dbReference>
<evidence type="ECO:0000256" key="3">
    <source>
        <dbReference type="ARBA" id="ARBA00023163"/>
    </source>
</evidence>
<accession>K4P0X2</accession>
<dbReference type="InterPro" id="IPR020449">
    <property type="entry name" value="Tscrpt_reg_AraC-type_HTH"/>
</dbReference>
<organism evidence="5">
    <name type="scientific">Streptoalloteichus sp. ATCC 53650</name>
    <dbReference type="NCBI Taxonomy" id="756733"/>
    <lineage>
        <taxon>Bacteria</taxon>
        <taxon>Bacillati</taxon>
        <taxon>Actinomycetota</taxon>
        <taxon>Actinomycetes</taxon>
        <taxon>Pseudonocardiales</taxon>
        <taxon>Pseudonocardiaceae</taxon>
        <taxon>Streptoalloteichus</taxon>
    </lineage>
</organism>
<dbReference type="SMART" id="SM00342">
    <property type="entry name" value="HTH_ARAC"/>
    <property type="match status" value="1"/>
</dbReference>
<keyword evidence="1" id="KW-0805">Transcription regulation</keyword>
<dbReference type="InterPro" id="IPR018060">
    <property type="entry name" value="HTH_AraC"/>
</dbReference>
<proteinExistence type="predicted"/>
<dbReference type="GO" id="GO:0043565">
    <property type="term" value="F:sequence-specific DNA binding"/>
    <property type="evidence" value="ECO:0007669"/>
    <property type="project" value="InterPro"/>
</dbReference>
<dbReference type="PROSITE" id="PS00041">
    <property type="entry name" value="HTH_ARAC_FAMILY_1"/>
    <property type="match status" value="1"/>
</dbReference>
<protein>
    <submittedName>
        <fullName evidence="5">AraC-like transcriptional regulator</fullName>
    </submittedName>
</protein>
<reference evidence="5" key="1">
    <citation type="journal article" date="2013" name="Proc. Natl. Acad. Sci. U.S.A.">
        <title>A new member of the 4-methylideneimidazole-5-one-containing aminomutase family from the enediyne kedarcidin biosynthetic pathway.</title>
        <authorList>
            <person name="Huang S.X."/>
            <person name="Lohman J.R."/>
            <person name="Huang T."/>
            <person name="Shen B."/>
        </authorList>
    </citation>
    <scope>NUCLEOTIDE SEQUENCE</scope>
    <source>
        <strain evidence="5">ATCC 53650</strain>
    </source>
</reference>
<dbReference type="InterPro" id="IPR050204">
    <property type="entry name" value="AraC_XylS_family_regulators"/>
</dbReference>
<dbReference type="InterPro" id="IPR009057">
    <property type="entry name" value="Homeodomain-like_sf"/>
</dbReference>
<dbReference type="Gene3D" id="1.10.10.60">
    <property type="entry name" value="Homeodomain-like"/>
    <property type="match status" value="2"/>
</dbReference>
<feature type="domain" description="HTH araC/xylS-type" evidence="4">
    <location>
        <begin position="10"/>
        <end position="108"/>
    </location>
</feature>
<dbReference type="Pfam" id="PF12833">
    <property type="entry name" value="HTH_18"/>
    <property type="match status" value="1"/>
</dbReference>
<keyword evidence="3" id="KW-0804">Transcription</keyword>